<dbReference type="InterPro" id="IPR005122">
    <property type="entry name" value="Uracil-DNA_glycosylase-like"/>
</dbReference>
<reference evidence="4" key="1">
    <citation type="journal article" date="2019" name="Int. J. Syst. Evol. Microbiol.">
        <title>The Global Catalogue of Microorganisms (GCM) 10K type strain sequencing project: providing services to taxonomists for standard genome sequencing and annotation.</title>
        <authorList>
            <consortium name="The Broad Institute Genomics Platform"/>
            <consortium name="The Broad Institute Genome Sequencing Center for Infectious Disease"/>
            <person name="Wu L."/>
            <person name="Ma J."/>
        </authorList>
    </citation>
    <scope>NUCLEOTIDE SEQUENCE [LARGE SCALE GENOMIC DNA]</scope>
    <source>
        <strain evidence="4">JCM 18514</strain>
    </source>
</reference>
<protein>
    <submittedName>
        <fullName evidence="3">Uracil-DNA glycosylase</fullName>
    </submittedName>
</protein>
<name>A0ABP9S1I9_9MICC</name>
<organism evidence="3 4">
    <name type="scientific">Arthrobacter gyeryongensis</name>
    <dbReference type="NCBI Taxonomy" id="1650592"/>
    <lineage>
        <taxon>Bacteria</taxon>
        <taxon>Bacillati</taxon>
        <taxon>Actinomycetota</taxon>
        <taxon>Actinomycetes</taxon>
        <taxon>Micrococcales</taxon>
        <taxon>Micrococcaceae</taxon>
        <taxon>Arthrobacter</taxon>
    </lineage>
</organism>
<keyword evidence="4" id="KW-1185">Reference proteome</keyword>
<feature type="domain" description="Uracil-DNA glycosylase-like" evidence="2">
    <location>
        <begin position="49"/>
        <end position="194"/>
    </location>
</feature>
<dbReference type="SUPFAM" id="SSF52141">
    <property type="entry name" value="Uracil-DNA glycosylase-like"/>
    <property type="match status" value="1"/>
</dbReference>
<dbReference type="InterPro" id="IPR036895">
    <property type="entry name" value="Uracil-DNA_glycosylase-like_sf"/>
</dbReference>
<evidence type="ECO:0000256" key="1">
    <source>
        <dbReference type="SAM" id="MobiDB-lite"/>
    </source>
</evidence>
<feature type="region of interest" description="Disordered" evidence="1">
    <location>
        <begin position="218"/>
        <end position="238"/>
    </location>
</feature>
<sequence>MAKCSIQTFVEHLAATKAGPNSDNFFDFTSPENAGRRRNLELYLQEMFQRKPKVLLLGEAPGFRGMRITGVPFTNTAILQGGTNHFGLFGAGRGYTLPSGSPTIAPEPTATVMWRVLGELNFLPLLWSAYPLHPHLPNRYLSNRTPTISETLAGQPFWLALTRLFPITSVVAVGNVAYRSVLASGRSVPKVRHPAHGGKAGFRRGLQEFLEAGITISPDPPHRPCEGVECKEPPASQT</sequence>
<dbReference type="CDD" id="cd10035">
    <property type="entry name" value="UDG_like"/>
    <property type="match status" value="1"/>
</dbReference>
<evidence type="ECO:0000313" key="3">
    <source>
        <dbReference type="EMBL" id="GAA5189682.1"/>
    </source>
</evidence>
<dbReference type="RefSeq" id="WP_345447720.1">
    <property type="nucleotide sequence ID" value="NZ_BAABKK010000003.1"/>
</dbReference>
<dbReference type="Pfam" id="PF03167">
    <property type="entry name" value="UDG"/>
    <property type="match status" value="1"/>
</dbReference>
<dbReference type="Proteomes" id="UP001500200">
    <property type="component" value="Unassembled WGS sequence"/>
</dbReference>
<proteinExistence type="predicted"/>
<dbReference type="Gene3D" id="3.40.470.10">
    <property type="entry name" value="Uracil-DNA glycosylase-like domain"/>
    <property type="match status" value="1"/>
</dbReference>
<accession>A0ABP9S1I9</accession>
<evidence type="ECO:0000259" key="2">
    <source>
        <dbReference type="Pfam" id="PF03167"/>
    </source>
</evidence>
<comment type="caution">
    <text evidence="3">The sequence shown here is derived from an EMBL/GenBank/DDBJ whole genome shotgun (WGS) entry which is preliminary data.</text>
</comment>
<feature type="compositionally biased region" description="Basic and acidic residues" evidence="1">
    <location>
        <begin position="220"/>
        <end position="232"/>
    </location>
</feature>
<dbReference type="EMBL" id="BAABKK010000003">
    <property type="protein sequence ID" value="GAA5189682.1"/>
    <property type="molecule type" value="Genomic_DNA"/>
</dbReference>
<gene>
    <name evidence="3" type="ORF">GCM10023346_04930</name>
</gene>
<evidence type="ECO:0000313" key="4">
    <source>
        <dbReference type="Proteomes" id="UP001500200"/>
    </source>
</evidence>